<dbReference type="EMBL" id="JBJQND010000011">
    <property type="protein sequence ID" value="KAL3861589.1"/>
    <property type="molecule type" value="Genomic_DNA"/>
</dbReference>
<feature type="chain" id="PRO_5044852985" description="Protein quiver" evidence="1">
    <location>
        <begin position="29"/>
        <end position="170"/>
    </location>
</feature>
<accession>A0ABD3VJ26</accession>
<evidence type="ECO:0000313" key="2">
    <source>
        <dbReference type="EMBL" id="KAL3861589.1"/>
    </source>
</evidence>
<evidence type="ECO:0000313" key="3">
    <source>
        <dbReference type="Proteomes" id="UP001634394"/>
    </source>
</evidence>
<dbReference type="AlphaFoldDB" id="A0ABD3VJ26"/>
<protein>
    <recommendedName>
        <fullName evidence="4">Protein quiver</fullName>
    </recommendedName>
</protein>
<dbReference type="Proteomes" id="UP001634394">
    <property type="component" value="Unassembled WGS sequence"/>
</dbReference>
<sequence length="170" mass="19019">MTSYRNIRAITKIYVVLCLLGSFEQVASLMCYFCAGTGSKSLCPDAGYFLDGFKDTDGNSEMFKNCMAPFNNSCIIEEYRAGGDIVSYIRDCSDSPPYANPAKEPVYDTLRSEVNTPRNRTSCIFNNIDRVCLTICNTDFCNGPHHEAPWRYQSQIQGILNTLIGTLLTQ</sequence>
<name>A0ABD3VJ26_SINWO</name>
<organism evidence="2 3">
    <name type="scientific">Sinanodonta woodiana</name>
    <name type="common">Chinese pond mussel</name>
    <name type="synonym">Anodonta woodiana</name>
    <dbReference type="NCBI Taxonomy" id="1069815"/>
    <lineage>
        <taxon>Eukaryota</taxon>
        <taxon>Metazoa</taxon>
        <taxon>Spiralia</taxon>
        <taxon>Lophotrochozoa</taxon>
        <taxon>Mollusca</taxon>
        <taxon>Bivalvia</taxon>
        <taxon>Autobranchia</taxon>
        <taxon>Heteroconchia</taxon>
        <taxon>Palaeoheterodonta</taxon>
        <taxon>Unionida</taxon>
        <taxon>Unionoidea</taxon>
        <taxon>Unionidae</taxon>
        <taxon>Unioninae</taxon>
        <taxon>Sinanodonta</taxon>
    </lineage>
</organism>
<keyword evidence="3" id="KW-1185">Reference proteome</keyword>
<evidence type="ECO:0008006" key="4">
    <source>
        <dbReference type="Google" id="ProtNLM"/>
    </source>
</evidence>
<proteinExistence type="predicted"/>
<keyword evidence="1" id="KW-0732">Signal</keyword>
<reference evidence="2 3" key="1">
    <citation type="submission" date="2024-11" db="EMBL/GenBank/DDBJ databases">
        <title>Chromosome-level genome assembly of the freshwater bivalve Anodonta woodiana.</title>
        <authorList>
            <person name="Chen X."/>
        </authorList>
    </citation>
    <scope>NUCLEOTIDE SEQUENCE [LARGE SCALE GENOMIC DNA]</scope>
    <source>
        <strain evidence="2">MN2024</strain>
        <tissue evidence="2">Gills</tissue>
    </source>
</reference>
<gene>
    <name evidence="2" type="ORF">ACJMK2_007615</name>
</gene>
<comment type="caution">
    <text evidence="2">The sequence shown here is derived from an EMBL/GenBank/DDBJ whole genome shotgun (WGS) entry which is preliminary data.</text>
</comment>
<feature type="signal peptide" evidence="1">
    <location>
        <begin position="1"/>
        <end position="28"/>
    </location>
</feature>
<evidence type="ECO:0000256" key="1">
    <source>
        <dbReference type="SAM" id="SignalP"/>
    </source>
</evidence>